<dbReference type="SUPFAM" id="SSF55174">
    <property type="entry name" value="Alpha-L RNA-binding motif"/>
    <property type="match status" value="1"/>
</dbReference>
<gene>
    <name evidence="3" type="ORF">FKZ61_04765</name>
</gene>
<organism evidence="3 4">
    <name type="scientific">Litorilinea aerophila</name>
    <dbReference type="NCBI Taxonomy" id="1204385"/>
    <lineage>
        <taxon>Bacteria</taxon>
        <taxon>Bacillati</taxon>
        <taxon>Chloroflexota</taxon>
        <taxon>Caldilineae</taxon>
        <taxon>Caldilineales</taxon>
        <taxon>Caldilineaceae</taxon>
        <taxon>Litorilinea</taxon>
    </lineage>
</organism>
<dbReference type="InterPro" id="IPR036986">
    <property type="entry name" value="S4_RNA-bd_sf"/>
</dbReference>
<feature type="domain" description="RNA-binding S4" evidence="2">
    <location>
        <begin position="5"/>
        <end position="65"/>
    </location>
</feature>
<dbReference type="OrthoDB" id="9811532at2"/>
<reference evidence="3 4" key="1">
    <citation type="submission" date="2019-06" db="EMBL/GenBank/DDBJ databases">
        <title>Genome sequence of Litorilinea aerophila BAA-2444.</title>
        <authorList>
            <person name="Maclea K.S."/>
            <person name="Maurais E.G."/>
            <person name="Iannazzi L.C."/>
        </authorList>
    </citation>
    <scope>NUCLEOTIDE SEQUENCE [LARGE SCALE GENOMIC DNA]</scope>
    <source>
        <strain evidence="3 4">ATCC BAA-2444</strain>
    </source>
</reference>
<dbReference type="AlphaFoldDB" id="A0A540VJQ7"/>
<name>A0A540VJQ7_9CHLR</name>
<keyword evidence="1" id="KW-0694">RNA-binding</keyword>
<dbReference type="Proteomes" id="UP000317371">
    <property type="component" value="Unassembled WGS sequence"/>
</dbReference>
<dbReference type="EMBL" id="VIGC01000005">
    <property type="protein sequence ID" value="TQE96956.1"/>
    <property type="molecule type" value="Genomic_DNA"/>
</dbReference>
<sequence length="68" mass="7639">MEETIKLDQFLKLARVVHSGGEAKILIRSGAVQVNGVTETRRGRKLRHGDVVHVHDLELVVQVEPDEE</sequence>
<evidence type="ECO:0000259" key="2">
    <source>
        <dbReference type="SMART" id="SM00363"/>
    </source>
</evidence>
<dbReference type="Pfam" id="PF13275">
    <property type="entry name" value="S4_2"/>
    <property type="match status" value="1"/>
</dbReference>
<comment type="caution">
    <text evidence="3">The sequence shown here is derived from an EMBL/GenBank/DDBJ whole genome shotgun (WGS) entry which is preliminary data.</text>
</comment>
<proteinExistence type="predicted"/>
<keyword evidence="4" id="KW-1185">Reference proteome</keyword>
<evidence type="ECO:0000256" key="1">
    <source>
        <dbReference type="PROSITE-ProRule" id="PRU00182"/>
    </source>
</evidence>
<evidence type="ECO:0000313" key="3">
    <source>
        <dbReference type="EMBL" id="TQE96956.1"/>
    </source>
</evidence>
<dbReference type="FunCoup" id="A0A540VJQ7">
    <property type="interactions" value="52"/>
</dbReference>
<dbReference type="InParanoid" id="A0A540VJQ7"/>
<dbReference type="CDD" id="cd00165">
    <property type="entry name" value="S4"/>
    <property type="match status" value="1"/>
</dbReference>
<evidence type="ECO:0000313" key="4">
    <source>
        <dbReference type="Proteomes" id="UP000317371"/>
    </source>
</evidence>
<dbReference type="SMART" id="SM00363">
    <property type="entry name" value="S4"/>
    <property type="match status" value="1"/>
</dbReference>
<accession>A0A540VJQ7</accession>
<dbReference type="InterPro" id="IPR002942">
    <property type="entry name" value="S4_RNA-bd"/>
</dbReference>
<dbReference type="GO" id="GO:0003723">
    <property type="term" value="F:RNA binding"/>
    <property type="evidence" value="ECO:0007669"/>
    <property type="project" value="UniProtKB-KW"/>
</dbReference>
<dbReference type="RefSeq" id="WP_141608941.1">
    <property type="nucleotide sequence ID" value="NZ_VIGC02000005.1"/>
</dbReference>
<dbReference type="Gene3D" id="3.10.290.10">
    <property type="entry name" value="RNA-binding S4 domain"/>
    <property type="match status" value="1"/>
</dbReference>
<protein>
    <submittedName>
        <fullName evidence="3">RNA-binding S4 domain-containing protein</fullName>
    </submittedName>
</protein>
<dbReference type="PROSITE" id="PS50889">
    <property type="entry name" value="S4"/>
    <property type="match status" value="1"/>
</dbReference>